<keyword evidence="1" id="KW-1133">Transmembrane helix</keyword>
<feature type="transmembrane region" description="Helical" evidence="1">
    <location>
        <begin position="6"/>
        <end position="30"/>
    </location>
</feature>
<reference evidence="2" key="1">
    <citation type="journal article" date="2011" name="BMC Genomics">
        <title>A further insight into the sialome of the tropical bont tick, Amblyomma variegatum.</title>
        <authorList>
            <person name="Ribeiro J.M."/>
            <person name="Anderson J.M."/>
            <person name="Manoukis N.C."/>
            <person name="Meng Z."/>
            <person name="Francishetti I.M."/>
        </authorList>
    </citation>
    <scope>NUCLEOTIDE SEQUENCE</scope>
    <source>
        <strain evidence="2">Amb_var-1703</strain>
        <tissue evidence="2">Salivary gland</tissue>
    </source>
</reference>
<keyword evidence="1" id="KW-0472">Membrane</keyword>
<organism evidence="2">
    <name type="scientific">Amblyomma variegatum</name>
    <name type="common">Tropical bont tick</name>
    <dbReference type="NCBI Taxonomy" id="34610"/>
    <lineage>
        <taxon>Eukaryota</taxon>
        <taxon>Metazoa</taxon>
        <taxon>Ecdysozoa</taxon>
        <taxon>Arthropoda</taxon>
        <taxon>Chelicerata</taxon>
        <taxon>Arachnida</taxon>
        <taxon>Acari</taxon>
        <taxon>Parasitiformes</taxon>
        <taxon>Ixodida</taxon>
        <taxon>Ixodoidea</taxon>
        <taxon>Ixodidae</taxon>
        <taxon>Amblyomminae</taxon>
        <taxon>Amblyomma</taxon>
    </lineage>
</organism>
<evidence type="ECO:0000313" key="2">
    <source>
        <dbReference type="EMBL" id="DAA34179.1"/>
    </source>
</evidence>
<dbReference type="EMBL" id="BK007152">
    <property type="protein sequence ID" value="DAA34179.1"/>
    <property type="molecule type" value="mRNA"/>
</dbReference>
<feature type="non-terminal residue" evidence="2">
    <location>
        <position position="68"/>
    </location>
</feature>
<keyword evidence="1" id="KW-0812">Transmembrane</keyword>
<evidence type="ECO:0000256" key="1">
    <source>
        <dbReference type="SAM" id="Phobius"/>
    </source>
</evidence>
<proteinExistence type="evidence at transcript level"/>
<name>F0J8F1_AMBVA</name>
<sequence>MTVLFNIGIFNLVLVLSIGVCACSAVLCNWRHLKMTPQSLLPLNYFKLVYPALSEHWTLSKQPMCVSL</sequence>
<accession>F0J8F1</accession>
<protein>
    <submittedName>
        <fullName evidence="2">Hypothetical secreted protein 1703</fullName>
    </submittedName>
</protein>
<dbReference type="AlphaFoldDB" id="F0J8F1"/>